<evidence type="ECO:0000259" key="3">
    <source>
        <dbReference type="PROSITE" id="PS50222"/>
    </source>
</evidence>
<dbReference type="InterPro" id="IPR011992">
    <property type="entry name" value="EF-hand-dom_pair"/>
</dbReference>
<dbReference type="Gene3D" id="1.10.238.10">
    <property type="entry name" value="EF-hand"/>
    <property type="match status" value="1"/>
</dbReference>
<evidence type="ECO:0000256" key="1">
    <source>
        <dbReference type="SAM" id="MobiDB-lite"/>
    </source>
</evidence>
<evidence type="ECO:0000313" key="4">
    <source>
        <dbReference type="EMBL" id="MCP8897812.1"/>
    </source>
</evidence>
<dbReference type="PROSITE" id="PS50222">
    <property type="entry name" value="EF_HAND_2"/>
    <property type="match status" value="1"/>
</dbReference>
<protein>
    <submittedName>
        <fullName evidence="4">PRC-barrel domain-containing protein</fullName>
    </submittedName>
</protein>
<proteinExistence type="predicted"/>
<dbReference type="SUPFAM" id="SSF47473">
    <property type="entry name" value="EF-hand"/>
    <property type="match status" value="1"/>
</dbReference>
<dbReference type="PANTHER" id="PTHR36505:SF1">
    <property type="entry name" value="BLR1072 PROTEIN"/>
    <property type="match status" value="1"/>
</dbReference>
<dbReference type="EMBL" id="JAMFTH010000001">
    <property type="protein sequence ID" value="MCP8897812.1"/>
    <property type="molecule type" value="Genomic_DNA"/>
</dbReference>
<feature type="region of interest" description="Disordered" evidence="1">
    <location>
        <begin position="121"/>
        <end position="166"/>
    </location>
</feature>
<dbReference type="InterPro" id="IPR018247">
    <property type="entry name" value="EF_Hand_1_Ca_BS"/>
</dbReference>
<sequence length="268" mass="29444">MNTVRKNLVARTTAVVMTGLLAVSPLALAESMRDSQKPEAHSSVYESAVNLKAFSQVDKDTSGQVEFGELEQAYSQDLKQRDWGSDKVMDRFDDNADNALNSEEYAVFARELLRSDRLSQNGEQAQRDGANAMADAEANSSLRPDMNREGQGLADYSGDQRNQPADTQTTLAGIDAAQAERLEGRDVVNRNGDTLGEVEDVLIENSQIKDLVVSIGGIAGIGDKDVLVDAREFSVEGDKLVWNTPLTEDQLDNLPEYSDTEKYSVNYR</sequence>
<dbReference type="GO" id="GO:0005509">
    <property type="term" value="F:calcium ion binding"/>
    <property type="evidence" value="ECO:0007669"/>
    <property type="project" value="InterPro"/>
</dbReference>
<organism evidence="4 5">
    <name type="scientific">Gilvimarinus xylanilyticus</name>
    <dbReference type="NCBI Taxonomy" id="2944139"/>
    <lineage>
        <taxon>Bacteria</taxon>
        <taxon>Pseudomonadati</taxon>
        <taxon>Pseudomonadota</taxon>
        <taxon>Gammaproteobacteria</taxon>
        <taxon>Cellvibrionales</taxon>
        <taxon>Cellvibrionaceae</taxon>
        <taxon>Gilvimarinus</taxon>
    </lineage>
</organism>
<keyword evidence="5" id="KW-1185">Reference proteome</keyword>
<dbReference type="PANTHER" id="PTHR36505">
    <property type="entry name" value="BLR1072 PROTEIN"/>
    <property type="match status" value="1"/>
</dbReference>
<dbReference type="AlphaFoldDB" id="A0A9X2I2M7"/>
<dbReference type="RefSeq" id="WP_253966111.1">
    <property type="nucleotide sequence ID" value="NZ_JAMFTH010000001.1"/>
</dbReference>
<dbReference type="PROSITE" id="PS00018">
    <property type="entry name" value="EF_HAND_1"/>
    <property type="match status" value="2"/>
</dbReference>
<reference evidence="4" key="1">
    <citation type="submission" date="2022-05" db="EMBL/GenBank/DDBJ databases">
        <authorList>
            <person name="Sun H.-N."/>
        </authorList>
    </citation>
    <scope>NUCLEOTIDE SEQUENCE</scope>
    <source>
        <strain evidence="4">HB14</strain>
    </source>
</reference>
<evidence type="ECO:0000256" key="2">
    <source>
        <dbReference type="SAM" id="SignalP"/>
    </source>
</evidence>
<dbReference type="Pfam" id="PF05239">
    <property type="entry name" value="PRC"/>
    <property type="match status" value="1"/>
</dbReference>
<feature type="signal peptide" evidence="2">
    <location>
        <begin position="1"/>
        <end position="29"/>
    </location>
</feature>
<evidence type="ECO:0000313" key="5">
    <source>
        <dbReference type="Proteomes" id="UP001139319"/>
    </source>
</evidence>
<feature type="chain" id="PRO_5040718188" evidence="2">
    <location>
        <begin position="30"/>
        <end position="268"/>
    </location>
</feature>
<dbReference type="InterPro" id="IPR027275">
    <property type="entry name" value="PRC-brl_dom"/>
</dbReference>
<dbReference type="Gene3D" id="2.30.30.240">
    <property type="entry name" value="PRC-barrel domain"/>
    <property type="match status" value="1"/>
</dbReference>
<dbReference type="SUPFAM" id="SSF50346">
    <property type="entry name" value="PRC-barrel domain"/>
    <property type="match status" value="1"/>
</dbReference>
<reference evidence="4" key="2">
    <citation type="submission" date="2023-01" db="EMBL/GenBank/DDBJ databases">
        <title>Gilvimarinus xylanilyticus HB14 isolated from Caulerpa lentillifera aquaculture base in Hainan, China.</title>
        <authorList>
            <person name="Zhang Y.-J."/>
        </authorList>
    </citation>
    <scope>NUCLEOTIDE SEQUENCE</scope>
    <source>
        <strain evidence="4">HB14</strain>
    </source>
</reference>
<accession>A0A9X2I2M7</accession>
<comment type="caution">
    <text evidence="4">The sequence shown here is derived from an EMBL/GenBank/DDBJ whole genome shotgun (WGS) entry which is preliminary data.</text>
</comment>
<name>A0A9X2I2M7_9GAMM</name>
<feature type="domain" description="EF-hand" evidence="3">
    <location>
        <begin position="45"/>
        <end position="80"/>
    </location>
</feature>
<keyword evidence="2" id="KW-0732">Signal</keyword>
<dbReference type="InterPro" id="IPR002048">
    <property type="entry name" value="EF_hand_dom"/>
</dbReference>
<dbReference type="InterPro" id="IPR011033">
    <property type="entry name" value="PRC_barrel-like_sf"/>
</dbReference>
<dbReference type="Proteomes" id="UP001139319">
    <property type="component" value="Unassembled WGS sequence"/>
</dbReference>
<gene>
    <name evidence="4" type="ORF">M6D89_00715</name>
</gene>